<gene>
    <name evidence="2" type="ORF">CEUSTIGMA_g6396.t1</name>
</gene>
<evidence type="ECO:0000313" key="3">
    <source>
        <dbReference type="Proteomes" id="UP000232323"/>
    </source>
</evidence>
<accession>A0A250X7C8</accession>
<organism evidence="2 3">
    <name type="scientific">Chlamydomonas eustigma</name>
    <dbReference type="NCBI Taxonomy" id="1157962"/>
    <lineage>
        <taxon>Eukaryota</taxon>
        <taxon>Viridiplantae</taxon>
        <taxon>Chlorophyta</taxon>
        <taxon>core chlorophytes</taxon>
        <taxon>Chlorophyceae</taxon>
        <taxon>CS clade</taxon>
        <taxon>Chlamydomonadales</taxon>
        <taxon>Chlamydomonadaceae</taxon>
        <taxon>Chlamydomonas</taxon>
    </lineage>
</organism>
<keyword evidence="3" id="KW-1185">Reference proteome</keyword>
<feature type="compositionally biased region" description="Pro residues" evidence="1">
    <location>
        <begin position="750"/>
        <end position="766"/>
    </location>
</feature>
<dbReference type="EMBL" id="BEGY01000037">
    <property type="protein sequence ID" value="GAX78956.1"/>
    <property type="molecule type" value="Genomic_DNA"/>
</dbReference>
<feature type="region of interest" description="Disordered" evidence="1">
    <location>
        <begin position="745"/>
        <end position="773"/>
    </location>
</feature>
<feature type="region of interest" description="Disordered" evidence="1">
    <location>
        <begin position="68"/>
        <end position="96"/>
    </location>
</feature>
<feature type="region of interest" description="Disordered" evidence="1">
    <location>
        <begin position="500"/>
        <end position="523"/>
    </location>
</feature>
<feature type="region of interest" description="Disordered" evidence="1">
    <location>
        <begin position="389"/>
        <end position="410"/>
    </location>
</feature>
<feature type="region of interest" description="Disordered" evidence="1">
    <location>
        <begin position="607"/>
        <end position="646"/>
    </location>
</feature>
<proteinExistence type="predicted"/>
<evidence type="ECO:0000313" key="2">
    <source>
        <dbReference type="EMBL" id="GAX78956.1"/>
    </source>
</evidence>
<protein>
    <submittedName>
        <fullName evidence="2">Uncharacterized protein</fullName>
    </submittedName>
</protein>
<comment type="caution">
    <text evidence="2">The sequence shown here is derived from an EMBL/GenBank/DDBJ whole genome shotgun (WGS) entry which is preliminary data.</text>
</comment>
<reference evidence="2 3" key="1">
    <citation type="submission" date="2017-08" db="EMBL/GenBank/DDBJ databases">
        <title>Acidophilic green algal genome provides insights into adaptation to an acidic environment.</title>
        <authorList>
            <person name="Hirooka S."/>
            <person name="Hirose Y."/>
            <person name="Kanesaki Y."/>
            <person name="Higuchi S."/>
            <person name="Fujiwara T."/>
            <person name="Onuma R."/>
            <person name="Era A."/>
            <person name="Ohbayashi R."/>
            <person name="Uzuka A."/>
            <person name="Nozaki H."/>
            <person name="Yoshikawa H."/>
            <person name="Miyagishima S.Y."/>
        </authorList>
    </citation>
    <scope>NUCLEOTIDE SEQUENCE [LARGE SCALE GENOMIC DNA]</scope>
    <source>
        <strain evidence="2 3">NIES-2499</strain>
    </source>
</reference>
<dbReference type="Proteomes" id="UP000232323">
    <property type="component" value="Unassembled WGS sequence"/>
</dbReference>
<dbReference type="AlphaFoldDB" id="A0A250X7C8"/>
<feature type="compositionally biased region" description="Basic and acidic residues" evidence="1">
    <location>
        <begin position="82"/>
        <end position="91"/>
    </location>
</feature>
<feature type="region of interest" description="Disordered" evidence="1">
    <location>
        <begin position="128"/>
        <end position="210"/>
    </location>
</feature>
<sequence length="812" mass="84809">MLFWAQAMMPSHLPTFQHTPSPIDLPLLSPDDVTRHVPILPFNPAPEIRNESKFDPSSVVEGRANLLSSTQEPGKTSLAGHSEPKHEGSEEQKEDEEFMVAEALFDLANMGRMKGGVDKNSILDDDVGVEEEESDQDSGQHVPGSAGDEPLEEEEQIDQIKAGRGRWGRGRSRGRGRGRASRGVAGRKRGANWRPGKPSQGGGSRKRSAVEEAGCYNDEGEAEGGDLNDPDYSQDELEYGVRAGGRAKTRFRSCEVEKAAGGNQRSMSHSPYLHGDMGAVPMHGLMHSRLGPGRGMLAATDRMQMSQRPKAVPAEDHHIASSPNSPNRLPWAGSGSLEMPLHGMSMHHVPWMMPSGMPPPHMGLMGPGGVAMLNHAMFSRLMAGGRRASGVSHAEHTVPAARSNSINAATGEPGVVTLGASGEEAAGPARHSNPALQNRCAMHVRIAHFISAQRLKEGEASEEATAAAVPHASGRMSIAADDSQDLGLTGTVLPHSSTLPEVAEESVNRSKGNELAEGSGDDAIHACGSSVEEKGGIGEPHALEKVASATSFEGVNTGRDSIVPKDSKQFKMNGLREDLTACARTFQYAAAVQQQLKQQAAASDVKSLKAAQESGARRPAGGSRAPEPVQKQQDQPAHHGHVPPGFPYGMPLHVAAAMQSGGLFSMQGYHAQQAAAVAAAAKMATAAAGSGGSNPSGPYPLNPAQGGVPGNAAMFPFPGMPFNAAGMPPGFAAAMAAAAAAQATMGAGPQQPPSSHGPPYLRPPFSFPSVAGARPDPAVMRRIQGAIAQELGNRAAMAAHASAPSAPPPTKR</sequence>
<evidence type="ECO:0000256" key="1">
    <source>
        <dbReference type="SAM" id="MobiDB-lite"/>
    </source>
</evidence>
<feature type="compositionally biased region" description="Basic residues" evidence="1">
    <location>
        <begin position="163"/>
        <end position="191"/>
    </location>
</feature>
<name>A0A250X7C8_9CHLO</name>